<dbReference type="Gene3D" id="3.30.70.270">
    <property type="match status" value="2"/>
</dbReference>
<feature type="region of interest" description="Disordered" evidence="8">
    <location>
        <begin position="239"/>
        <end position="284"/>
    </location>
</feature>
<dbReference type="GO" id="GO:0003676">
    <property type="term" value="F:nucleic acid binding"/>
    <property type="evidence" value="ECO:0007669"/>
    <property type="project" value="InterPro"/>
</dbReference>
<dbReference type="InterPro" id="IPR041373">
    <property type="entry name" value="RT_RNaseH"/>
</dbReference>
<dbReference type="InterPro" id="IPR021109">
    <property type="entry name" value="Peptidase_aspartic_dom_sf"/>
</dbReference>
<dbReference type="SUPFAM" id="SSF53098">
    <property type="entry name" value="Ribonuclease H-like"/>
    <property type="match status" value="1"/>
</dbReference>
<dbReference type="Pfam" id="PF00078">
    <property type="entry name" value="RVT_1"/>
    <property type="match status" value="1"/>
</dbReference>
<feature type="compositionally biased region" description="Basic and acidic residues" evidence="8">
    <location>
        <begin position="260"/>
        <end position="271"/>
    </location>
</feature>
<dbReference type="Proteomes" id="UP000429607">
    <property type="component" value="Unassembled WGS sequence"/>
</dbReference>
<dbReference type="EC" id="2.7.7.49" evidence="1"/>
<dbReference type="InterPro" id="IPR000477">
    <property type="entry name" value="RT_dom"/>
</dbReference>
<dbReference type="InterPro" id="IPR012337">
    <property type="entry name" value="RNaseH-like_sf"/>
</dbReference>
<evidence type="ECO:0000259" key="9">
    <source>
        <dbReference type="PROSITE" id="PS50878"/>
    </source>
</evidence>
<dbReference type="GO" id="GO:0016787">
    <property type="term" value="F:hydrolase activity"/>
    <property type="evidence" value="ECO:0007669"/>
    <property type="project" value="UniProtKB-KW"/>
</dbReference>
<dbReference type="Gene3D" id="3.10.10.10">
    <property type="entry name" value="HIV Type 1 Reverse Transcriptase, subunit A, domain 1"/>
    <property type="match status" value="1"/>
</dbReference>
<feature type="domain" description="Reverse transcriptase" evidence="9">
    <location>
        <begin position="564"/>
        <end position="745"/>
    </location>
</feature>
<comment type="caution">
    <text evidence="11">The sequence shown here is derived from an EMBL/GenBank/DDBJ whole genome shotgun (WGS) entry which is preliminary data.</text>
</comment>
<protein>
    <recommendedName>
        <fullName evidence="1">RNA-directed DNA polymerase</fullName>
        <ecNumber evidence="1">2.7.7.49</ecNumber>
    </recommendedName>
</protein>
<dbReference type="GO" id="GO:0004519">
    <property type="term" value="F:endonuclease activity"/>
    <property type="evidence" value="ECO:0007669"/>
    <property type="project" value="UniProtKB-KW"/>
</dbReference>
<evidence type="ECO:0000256" key="1">
    <source>
        <dbReference type="ARBA" id="ARBA00012493"/>
    </source>
</evidence>
<dbReference type="PANTHER" id="PTHR37984:SF5">
    <property type="entry name" value="PROTEIN NYNRIN-LIKE"/>
    <property type="match status" value="1"/>
</dbReference>
<reference evidence="11 12" key="1">
    <citation type="submission" date="2018-09" db="EMBL/GenBank/DDBJ databases">
        <title>Genomic investigation of the strawberry pathogen Phytophthora fragariae indicates pathogenicity is determined by transcriptional variation in three key races.</title>
        <authorList>
            <person name="Adams T.M."/>
            <person name="Armitage A.D."/>
            <person name="Sobczyk M.K."/>
            <person name="Bates H.J."/>
            <person name="Dunwell J.M."/>
            <person name="Nellist C.F."/>
            <person name="Harrison R.J."/>
        </authorList>
    </citation>
    <scope>NUCLEOTIDE SEQUENCE [LARGE SCALE GENOMIC DNA]</scope>
    <source>
        <strain evidence="11 12">SCRP249</strain>
    </source>
</reference>
<dbReference type="PROSITE" id="PS50878">
    <property type="entry name" value="RT_POL"/>
    <property type="match status" value="1"/>
</dbReference>
<dbReference type="GO" id="GO:0003964">
    <property type="term" value="F:RNA-directed DNA polymerase activity"/>
    <property type="evidence" value="ECO:0007669"/>
    <property type="project" value="UniProtKB-KW"/>
</dbReference>
<evidence type="ECO:0000256" key="7">
    <source>
        <dbReference type="ARBA" id="ARBA00022918"/>
    </source>
</evidence>
<keyword evidence="5" id="KW-0255">Endonuclease</keyword>
<dbReference type="SUPFAM" id="SSF56672">
    <property type="entry name" value="DNA/RNA polymerases"/>
    <property type="match status" value="1"/>
</dbReference>
<keyword evidence="6" id="KW-0378">Hydrolase</keyword>
<evidence type="ECO:0000256" key="2">
    <source>
        <dbReference type="ARBA" id="ARBA00022679"/>
    </source>
</evidence>
<feature type="domain" description="Integrase catalytic" evidence="10">
    <location>
        <begin position="1123"/>
        <end position="1291"/>
    </location>
</feature>
<dbReference type="GO" id="GO:0015074">
    <property type="term" value="P:DNA integration"/>
    <property type="evidence" value="ECO:0007669"/>
    <property type="project" value="InterPro"/>
</dbReference>
<dbReference type="InterPro" id="IPR001584">
    <property type="entry name" value="Integrase_cat-core"/>
</dbReference>
<evidence type="ECO:0000259" key="10">
    <source>
        <dbReference type="PROSITE" id="PS50994"/>
    </source>
</evidence>
<keyword evidence="2" id="KW-0808">Transferase</keyword>
<proteinExistence type="predicted"/>
<dbReference type="InterPro" id="IPR043502">
    <property type="entry name" value="DNA/RNA_pol_sf"/>
</dbReference>
<dbReference type="InterPro" id="IPR036397">
    <property type="entry name" value="RNaseH_sf"/>
</dbReference>
<dbReference type="EMBL" id="QXFV01003973">
    <property type="protein sequence ID" value="KAE8972574.1"/>
    <property type="molecule type" value="Genomic_DNA"/>
</dbReference>
<evidence type="ECO:0000256" key="6">
    <source>
        <dbReference type="ARBA" id="ARBA00022801"/>
    </source>
</evidence>
<dbReference type="Gene3D" id="3.30.420.10">
    <property type="entry name" value="Ribonuclease H-like superfamily/Ribonuclease H"/>
    <property type="match status" value="1"/>
</dbReference>
<keyword evidence="4" id="KW-0540">Nuclease</keyword>
<dbReference type="Gene3D" id="2.40.70.10">
    <property type="entry name" value="Acid Proteases"/>
    <property type="match status" value="1"/>
</dbReference>
<dbReference type="Pfam" id="PF17917">
    <property type="entry name" value="RT_RNaseH"/>
    <property type="match status" value="1"/>
</dbReference>
<keyword evidence="7" id="KW-0695">RNA-directed DNA polymerase</keyword>
<dbReference type="PROSITE" id="PS50994">
    <property type="entry name" value="INTEGRASE"/>
    <property type="match status" value="1"/>
</dbReference>
<accession>A0A6A3HWF9</accession>
<sequence>MSGGYRLDSDGDVEMSVPQPVYEFITAPKLKSWDQASLVTWTRERKRYVDKIAERCATTGENPERICASVKSCFDVDILAVIARYVLFKSVAEVNDIELVAEIENRCNHLKNAHVPDLDRLFRDRLKMNLRIDDCDARILHYFADFDRIIEDNGLTAQLGICPETDPFFKPRMKQRCKLLINSLQPEELRVEIQRMVKLEHREAATSCVKLYPLVLQRARLQQHYHYLRQEFGKSKDVKKQAPVVRAAAPASKPTAQGESKPRPEHFKHGAAEASKPQQRQPPRTGCWICKGPHWLDDCPTASDAEKESARQKMTEMCSSRRQVKRWRLRGYAAGDGQSVRLNDLIDVPFCPDSGADANVVPRRVIDDLVELQSDVRLEPLAVPQEVEMYDGRVTVCTEEAHLDLRINTAAGPVNLYQVPCTVLDADTDEFLLGKITLRSLGIDMGRMIEQLAVAPNLDDSDDGLPPDSVFGIIDAGTHAERLRTIVTEAVSNGFPAEHADALGDLVSEFRDVFRSELETGEPARVEPLRVQLKADAVPYRCKARSYPSLQQQFLREYTKELEDRGLICKNNLSQWASAVIPVKKPGTQGEFRMTVDYRRLNAMTVPIAGTAPNLSVVTSSVRGSCGFASFDLHKGFWQMGLHADSQEMFSFMTPDAIYTPTRVPQGATDSALHFQNQMQFVFDPLLYNAVLICIDDVILFTKTVEEFLQALRKFFELLREFNLKLNIMKSKLFQLQAKWCGRLISGDGVAHDPERVDALRALPLPETAGDLQYFLCAANWLRDSIVDFARHAAPLQAKLDAALKGTSRRRQQALRIPLVWSDDEKSAYIMMLERIGASTPLAFPDPSQQICVFSDASDVGYAIVVTQVADWKNDLSIHEQQHQLLVCKGGMFRDSQANWSIVEKEAFPIVQACTTLEYLLQRANGFRLYCDHANLIAIFAPDKELKKHVKAKLQRWAMRLTGYIYTIEHIPGANNLWADIVSRWWHVRDGSQSVKKINFVRTRSAQEISQLRPLEDSAFDWPSNESLADAQQRHVRSAPPDHTVVDGLVCVDGKPWIPAAAKRLLARILVVAHAGSHGHRGEQAMLNAMSRFALDDATGIIKRFVRTCLLCKHVKGPHVIQRPWGPTLKCSRRNEVLHWDFLSLTPSHGDLRYVLVLKDDLTHFCELVACSSPTAFIAAEAIMDWYKRFGSPETWQSDCGTHFRNSVLNLLSSRLKSKQDFTPPYSPWVNGTVERVNRDVLQVLRLLLMEYQLDTKEWSYLLPVVQANLNHTELPSLGDKAPVELFTGLPPTSALDVIWNPHRSHDDEPIAVDLSKPAIVKRLDELRRSLQEMHKEVADIRERRRLQQMAAKKGPHATFRKETLFYGLGWMLDYQGTNSWSVGSGHSR</sequence>
<evidence type="ECO:0000256" key="5">
    <source>
        <dbReference type="ARBA" id="ARBA00022759"/>
    </source>
</evidence>
<dbReference type="InterPro" id="IPR043128">
    <property type="entry name" value="Rev_trsase/Diguanyl_cyclase"/>
</dbReference>
<evidence type="ECO:0000256" key="8">
    <source>
        <dbReference type="SAM" id="MobiDB-lite"/>
    </source>
</evidence>
<dbReference type="InterPro" id="IPR050951">
    <property type="entry name" value="Retrovirus_Pol_polyprotein"/>
</dbReference>
<evidence type="ECO:0000256" key="3">
    <source>
        <dbReference type="ARBA" id="ARBA00022695"/>
    </source>
</evidence>
<organism evidence="11 12">
    <name type="scientific">Phytophthora rubi</name>
    <dbReference type="NCBI Taxonomy" id="129364"/>
    <lineage>
        <taxon>Eukaryota</taxon>
        <taxon>Sar</taxon>
        <taxon>Stramenopiles</taxon>
        <taxon>Oomycota</taxon>
        <taxon>Peronosporomycetes</taxon>
        <taxon>Peronosporales</taxon>
        <taxon>Peronosporaceae</taxon>
        <taxon>Phytophthora</taxon>
    </lineage>
</organism>
<evidence type="ECO:0000256" key="4">
    <source>
        <dbReference type="ARBA" id="ARBA00022722"/>
    </source>
</evidence>
<evidence type="ECO:0000313" key="11">
    <source>
        <dbReference type="EMBL" id="KAE8972574.1"/>
    </source>
</evidence>
<keyword evidence="3" id="KW-0548">Nucleotidyltransferase</keyword>
<dbReference type="CDD" id="cd01647">
    <property type="entry name" value="RT_LTR"/>
    <property type="match status" value="1"/>
</dbReference>
<evidence type="ECO:0000313" key="12">
    <source>
        <dbReference type="Proteomes" id="UP000429607"/>
    </source>
</evidence>
<gene>
    <name evidence="11" type="ORF">PR001_g26566</name>
</gene>
<dbReference type="PANTHER" id="PTHR37984">
    <property type="entry name" value="PROTEIN CBG26694"/>
    <property type="match status" value="1"/>
</dbReference>
<name>A0A6A3HWF9_9STRA</name>